<feature type="domain" description="Major facilitator superfamily (MFS) profile" evidence="8">
    <location>
        <begin position="12"/>
        <end position="408"/>
    </location>
</feature>
<proteinExistence type="predicted"/>
<dbReference type="PROSITE" id="PS50850">
    <property type="entry name" value="MFS"/>
    <property type="match status" value="1"/>
</dbReference>
<keyword evidence="6 7" id="KW-0472">Membrane</keyword>
<organism evidence="9 10">
    <name type="scientific">Rugosimonospora acidiphila</name>
    <dbReference type="NCBI Taxonomy" id="556531"/>
    <lineage>
        <taxon>Bacteria</taxon>
        <taxon>Bacillati</taxon>
        <taxon>Actinomycetota</taxon>
        <taxon>Actinomycetes</taxon>
        <taxon>Micromonosporales</taxon>
        <taxon>Micromonosporaceae</taxon>
        <taxon>Rugosimonospora</taxon>
    </lineage>
</organism>
<accession>A0ABP9RT67</accession>
<dbReference type="InterPro" id="IPR011701">
    <property type="entry name" value="MFS"/>
</dbReference>
<feature type="transmembrane region" description="Helical" evidence="7">
    <location>
        <begin position="299"/>
        <end position="317"/>
    </location>
</feature>
<evidence type="ECO:0000256" key="2">
    <source>
        <dbReference type="ARBA" id="ARBA00022448"/>
    </source>
</evidence>
<comment type="caution">
    <text evidence="9">The sequence shown here is derived from an EMBL/GenBank/DDBJ whole genome shotgun (WGS) entry which is preliminary data.</text>
</comment>
<protein>
    <recommendedName>
        <fullName evidence="8">Major facilitator superfamily (MFS) profile domain-containing protein</fullName>
    </recommendedName>
</protein>
<dbReference type="PANTHER" id="PTHR43266">
    <property type="entry name" value="MACROLIDE-EFFLUX PROTEIN"/>
    <property type="match status" value="1"/>
</dbReference>
<feature type="transmembrane region" description="Helical" evidence="7">
    <location>
        <begin position="137"/>
        <end position="159"/>
    </location>
</feature>
<evidence type="ECO:0000313" key="9">
    <source>
        <dbReference type="EMBL" id="GAA5186686.1"/>
    </source>
</evidence>
<feature type="transmembrane region" description="Helical" evidence="7">
    <location>
        <begin position="165"/>
        <end position="184"/>
    </location>
</feature>
<dbReference type="Gene3D" id="1.20.1250.20">
    <property type="entry name" value="MFS general substrate transporter like domains"/>
    <property type="match status" value="1"/>
</dbReference>
<keyword evidence="4 7" id="KW-0812">Transmembrane</keyword>
<feature type="transmembrane region" description="Helical" evidence="7">
    <location>
        <begin position="43"/>
        <end position="64"/>
    </location>
</feature>
<feature type="transmembrane region" description="Helical" evidence="7">
    <location>
        <begin position="385"/>
        <end position="405"/>
    </location>
</feature>
<dbReference type="Pfam" id="PF07690">
    <property type="entry name" value="MFS_1"/>
    <property type="match status" value="1"/>
</dbReference>
<evidence type="ECO:0000313" key="10">
    <source>
        <dbReference type="Proteomes" id="UP001501570"/>
    </source>
</evidence>
<reference evidence="10" key="1">
    <citation type="journal article" date="2019" name="Int. J. Syst. Evol. Microbiol.">
        <title>The Global Catalogue of Microorganisms (GCM) 10K type strain sequencing project: providing services to taxonomists for standard genome sequencing and annotation.</title>
        <authorList>
            <consortium name="The Broad Institute Genomics Platform"/>
            <consortium name="The Broad Institute Genome Sequencing Center for Infectious Disease"/>
            <person name="Wu L."/>
            <person name="Ma J."/>
        </authorList>
    </citation>
    <scope>NUCLEOTIDE SEQUENCE [LARGE SCALE GENOMIC DNA]</scope>
    <source>
        <strain evidence="10">JCM 18304</strain>
    </source>
</reference>
<feature type="transmembrane region" description="Helical" evidence="7">
    <location>
        <begin position="267"/>
        <end position="287"/>
    </location>
</feature>
<dbReference type="EMBL" id="BAABJQ010000008">
    <property type="protein sequence ID" value="GAA5186686.1"/>
    <property type="molecule type" value="Genomic_DNA"/>
</dbReference>
<comment type="subcellular location">
    <subcellularLocation>
        <location evidence="1">Cell membrane</location>
        <topology evidence="1">Multi-pass membrane protein</topology>
    </subcellularLocation>
</comment>
<evidence type="ECO:0000256" key="7">
    <source>
        <dbReference type="SAM" id="Phobius"/>
    </source>
</evidence>
<feature type="transmembrane region" description="Helical" evidence="7">
    <location>
        <begin position="323"/>
        <end position="345"/>
    </location>
</feature>
<keyword evidence="3" id="KW-1003">Cell membrane</keyword>
<dbReference type="InterPro" id="IPR020846">
    <property type="entry name" value="MFS_dom"/>
</dbReference>
<keyword evidence="10" id="KW-1185">Reference proteome</keyword>
<evidence type="ECO:0000256" key="6">
    <source>
        <dbReference type="ARBA" id="ARBA00023136"/>
    </source>
</evidence>
<name>A0ABP9RT67_9ACTN</name>
<feature type="transmembrane region" description="Helical" evidence="7">
    <location>
        <begin position="12"/>
        <end position="37"/>
    </location>
</feature>
<feature type="transmembrane region" description="Helical" evidence="7">
    <location>
        <begin position="357"/>
        <end position="379"/>
    </location>
</feature>
<dbReference type="RefSeq" id="WP_345630563.1">
    <property type="nucleotide sequence ID" value="NZ_BAABJQ010000008.1"/>
</dbReference>
<evidence type="ECO:0000256" key="1">
    <source>
        <dbReference type="ARBA" id="ARBA00004651"/>
    </source>
</evidence>
<sequence>MSFTSDSRWSDVAVATGARALSAGGDFLAATALLLALQQRGAGSYAVAALLLAAAVPPVVLVRWTGRLADRLDSRMLLVITGSAQAVACVAMVFVSNVFALIALATLLGCGYAQTQPVLAALLPAMVRRDDLPRASALGQTATSVGMLLAPALGGVLVGQFGLRVPLLFDAVSYLAIVAAGLFIRTRRQHGVAVNPVKDATTDAGAAATSDTAVAGGRMRVPAWRLRDDHLVRTMLVLLGAVLAAVSAVNVADVFFVRGVLHSSTTMYGILTAVWTGSSILGAWVLTRRHLSDSGLGRMMVGALLLTCAAILGVSAARSIAPLVPLFVLGGAANGAVNVAATVMLSRRTPAELRGRVFAVYAAVGNGAQAVGILAGGILLDVLPVRLTIAATCGFGLIVTGVFAVPMLRQATRERAVPARAAADLAA</sequence>
<evidence type="ECO:0000259" key="8">
    <source>
        <dbReference type="PROSITE" id="PS50850"/>
    </source>
</evidence>
<evidence type="ECO:0000256" key="5">
    <source>
        <dbReference type="ARBA" id="ARBA00022989"/>
    </source>
</evidence>
<keyword evidence="5 7" id="KW-1133">Transmembrane helix</keyword>
<evidence type="ECO:0000256" key="3">
    <source>
        <dbReference type="ARBA" id="ARBA00022475"/>
    </source>
</evidence>
<evidence type="ECO:0000256" key="4">
    <source>
        <dbReference type="ARBA" id="ARBA00022692"/>
    </source>
</evidence>
<gene>
    <name evidence="9" type="ORF">GCM10023322_33500</name>
</gene>
<feature type="transmembrane region" description="Helical" evidence="7">
    <location>
        <begin position="235"/>
        <end position="261"/>
    </location>
</feature>
<dbReference type="InterPro" id="IPR036259">
    <property type="entry name" value="MFS_trans_sf"/>
</dbReference>
<dbReference type="SUPFAM" id="SSF103473">
    <property type="entry name" value="MFS general substrate transporter"/>
    <property type="match status" value="1"/>
</dbReference>
<keyword evidence="2" id="KW-0813">Transport</keyword>
<dbReference type="CDD" id="cd06173">
    <property type="entry name" value="MFS_MefA_like"/>
    <property type="match status" value="1"/>
</dbReference>
<dbReference type="PANTHER" id="PTHR43266:SF2">
    <property type="entry name" value="MAJOR FACILITATOR SUPERFAMILY (MFS) PROFILE DOMAIN-CONTAINING PROTEIN"/>
    <property type="match status" value="1"/>
</dbReference>
<dbReference type="Proteomes" id="UP001501570">
    <property type="component" value="Unassembled WGS sequence"/>
</dbReference>